<proteinExistence type="inferred from homology"/>
<dbReference type="Proteomes" id="UP000002630">
    <property type="component" value="Linkage Group LG22"/>
</dbReference>
<dbReference type="InterPro" id="IPR036322">
    <property type="entry name" value="WD40_repeat_dom_sf"/>
</dbReference>
<comment type="subcellular location">
    <subcellularLocation>
        <location evidence="2">Cytoplasm</location>
        <location evidence="2">Cytosol</location>
    </subcellularLocation>
    <subcellularLocation>
        <location evidence="1">Peroxisome matrix</location>
    </subcellularLocation>
</comment>
<dbReference type="GO" id="GO:0005782">
    <property type="term" value="C:peroxisomal matrix"/>
    <property type="evidence" value="ECO:0007669"/>
    <property type="project" value="UniProtKB-SubCell"/>
</dbReference>
<keyword evidence="7" id="KW-0653">Protein transport</keyword>
<dbReference type="InParanoid" id="D7FIF0"/>
<keyword evidence="4" id="KW-0963">Cytoplasm</keyword>
<feature type="repeat" description="WD" evidence="11">
    <location>
        <begin position="114"/>
        <end position="156"/>
    </location>
</feature>
<dbReference type="PANTHER" id="PTHR46027">
    <property type="entry name" value="PEROXISOMAL TARGETING SIGNAL 2 RECEPTOR"/>
    <property type="match status" value="1"/>
</dbReference>
<evidence type="ECO:0000256" key="1">
    <source>
        <dbReference type="ARBA" id="ARBA00004253"/>
    </source>
</evidence>
<feature type="repeat" description="WD" evidence="11">
    <location>
        <begin position="89"/>
        <end position="103"/>
    </location>
</feature>
<dbReference type="PANTHER" id="PTHR46027:SF1">
    <property type="entry name" value="PEROXISOMAL TARGETING SIGNAL 2 RECEPTOR"/>
    <property type="match status" value="1"/>
</dbReference>
<dbReference type="OrthoDB" id="273771at2759"/>
<dbReference type="InterPro" id="IPR001680">
    <property type="entry name" value="WD40_rpt"/>
</dbReference>
<keyword evidence="6" id="KW-0677">Repeat</keyword>
<dbReference type="SMART" id="SM00320">
    <property type="entry name" value="WD40"/>
    <property type="match status" value="5"/>
</dbReference>
<dbReference type="GO" id="GO:0016558">
    <property type="term" value="P:protein import into peroxisome matrix"/>
    <property type="evidence" value="ECO:0007669"/>
    <property type="project" value="InterPro"/>
</dbReference>
<dbReference type="STRING" id="2880.D7FIF0"/>
<evidence type="ECO:0000256" key="9">
    <source>
        <dbReference type="ARBA" id="ARBA00024017"/>
    </source>
</evidence>
<keyword evidence="12" id="KW-0675">Receptor</keyword>
<keyword evidence="5 11" id="KW-0853">WD repeat</keyword>
<dbReference type="InterPro" id="IPR015943">
    <property type="entry name" value="WD40/YVTN_repeat-like_dom_sf"/>
</dbReference>
<evidence type="ECO:0000256" key="3">
    <source>
        <dbReference type="ARBA" id="ARBA00022448"/>
    </source>
</evidence>
<evidence type="ECO:0000256" key="8">
    <source>
        <dbReference type="ARBA" id="ARBA00023140"/>
    </source>
</evidence>
<evidence type="ECO:0000256" key="7">
    <source>
        <dbReference type="ARBA" id="ARBA00022927"/>
    </source>
</evidence>
<dbReference type="eggNOG" id="KOG0277">
    <property type="taxonomic scope" value="Eukaryota"/>
</dbReference>
<keyword evidence="8" id="KW-0576">Peroxisome</keyword>
<keyword evidence="3" id="KW-0813">Transport</keyword>
<accession>D7FIF0</accession>
<dbReference type="PRINTS" id="PR00320">
    <property type="entry name" value="GPROTEINBRPT"/>
</dbReference>
<dbReference type="InterPro" id="IPR044536">
    <property type="entry name" value="PEX7"/>
</dbReference>
<protein>
    <recommendedName>
        <fullName evidence="10">Peroxin-7</fullName>
    </recommendedName>
</protein>
<dbReference type="Gene3D" id="2.130.10.10">
    <property type="entry name" value="YVTN repeat-like/Quinoprotein amine dehydrogenase"/>
    <property type="match status" value="1"/>
</dbReference>
<dbReference type="EMBL" id="FN649747">
    <property type="protein sequence ID" value="CBJ28773.1"/>
    <property type="molecule type" value="Genomic_DNA"/>
</dbReference>
<evidence type="ECO:0000313" key="12">
    <source>
        <dbReference type="EMBL" id="CBJ28773.1"/>
    </source>
</evidence>
<evidence type="ECO:0000256" key="5">
    <source>
        <dbReference type="ARBA" id="ARBA00022574"/>
    </source>
</evidence>
<dbReference type="GO" id="GO:0005053">
    <property type="term" value="F:peroxisome matrix targeting signal-2 binding"/>
    <property type="evidence" value="ECO:0007669"/>
    <property type="project" value="InterPro"/>
</dbReference>
<evidence type="ECO:0000256" key="4">
    <source>
        <dbReference type="ARBA" id="ARBA00022490"/>
    </source>
</evidence>
<dbReference type="AlphaFoldDB" id="D7FIF0"/>
<dbReference type="SUPFAM" id="SSF50978">
    <property type="entry name" value="WD40 repeat-like"/>
    <property type="match status" value="1"/>
</dbReference>
<comment type="similarity">
    <text evidence="9">Belongs to the WD repeat peroxin-7 family.</text>
</comment>
<evidence type="ECO:0000256" key="10">
    <source>
        <dbReference type="ARBA" id="ARBA00032565"/>
    </source>
</evidence>
<keyword evidence="13" id="KW-1185">Reference proteome</keyword>
<reference evidence="12 13" key="1">
    <citation type="journal article" date="2010" name="Nature">
        <title>The Ectocarpus genome and the independent evolution of multicellularity in brown algae.</title>
        <authorList>
            <person name="Cock J.M."/>
            <person name="Sterck L."/>
            <person name="Rouze P."/>
            <person name="Scornet D."/>
            <person name="Allen A.E."/>
            <person name="Amoutzias G."/>
            <person name="Anthouard V."/>
            <person name="Artiguenave F."/>
            <person name="Aury J.M."/>
            <person name="Badger J.H."/>
            <person name="Beszteri B."/>
            <person name="Billiau K."/>
            <person name="Bonnet E."/>
            <person name="Bothwell J.H."/>
            <person name="Bowler C."/>
            <person name="Boyen C."/>
            <person name="Brownlee C."/>
            <person name="Carrano C.J."/>
            <person name="Charrier B."/>
            <person name="Cho G.Y."/>
            <person name="Coelho S.M."/>
            <person name="Collen J."/>
            <person name="Corre E."/>
            <person name="Da Silva C."/>
            <person name="Delage L."/>
            <person name="Delaroque N."/>
            <person name="Dittami S.M."/>
            <person name="Doulbeau S."/>
            <person name="Elias M."/>
            <person name="Farnham G."/>
            <person name="Gachon C.M."/>
            <person name="Gschloessl B."/>
            <person name="Heesch S."/>
            <person name="Jabbari K."/>
            <person name="Jubin C."/>
            <person name="Kawai H."/>
            <person name="Kimura K."/>
            <person name="Kloareg B."/>
            <person name="Kupper F.C."/>
            <person name="Lang D."/>
            <person name="Le Bail A."/>
            <person name="Leblanc C."/>
            <person name="Lerouge P."/>
            <person name="Lohr M."/>
            <person name="Lopez P.J."/>
            <person name="Martens C."/>
            <person name="Maumus F."/>
            <person name="Michel G."/>
            <person name="Miranda-Saavedra D."/>
            <person name="Morales J."/>
            <person name="Moreau H."/>
            <person name="Motomura T."/>
            <person name="Nagasato C."/>
            <person name="Napoli C.A."/>
            <person name="Nelson D.R."/>
            <person name="Nyvall-Collen P."/>
            <person name="Peters A.F."/>
            <person name="Pommier C."/>
            <person name="Potin P."/>
            <person name="Poulain J."/>
            <person name="Quesneville H."/>
            <person name="Read B."/>
            <person name="Rensing S.A."/>
            <person name="Ritter A."/>
            <person name="Rousvoal S."/>
            <person name="Samanta M."/>
            <person name="Samson G."/>
            <person name="Schroeder D.C."/>
            <person name="Segurens B."/>
            <person name="Strittmatter M."/>
            <person name="Tonon T."/>
            <person name="Tregear J.W."/>
            <person name="Valentin K."/>
            <person name="von Dassow P."/>
            <person name="Yamagishi T."/>
            <person name="Van de Peer Y."/>
            <person name="Wincker P."/>
        </authorList>
    </citation>
    <scope>NUCLEOTIDE SEQUENCE [LARGE SCALE GENOMIC DNA]</scope>
    <source>
        <strain evidence="13">Ec32 / CCAP1310/4</strain>
    </source>
</reference>
<dbReference type="InterPro" id="IPR020472">
    <property type="entry name" value="WD40_PAC1"/>
</dbReference>
<dbReference type="PROSITE" id="PS50082">
    <property type="entry name" value="WD_REPEATS_2"/>
    <property type="match status" value="2"/>
</dbReference>
<evidence type="ECO:0000256" key="11">
    <source>
        <dbReference type="PROSITE-ProRule" id="PRU00221"/>
    </source>
</evidence>
<sequence>MTATRSLSHGSWSVTAIHVEFSPFDGERVAVATAQYFGIVGNGRLHVFGRHAGDVADSSPAWQQRELRSFDTQAGLFDCAWSECHPHQMATAGADGVVKLWDLGAADGFPVADWREHTQEVSGVDWNLVSKGLFASASWDGSVKLWTPSAGVSSHTFRDHGRHPVYGAIWSPFSPGQLLSFSGDGTARVLDVNSPGAAIVLDGHGGAEVLAGDWDKYNHPVVATGCADGAVKTWDLRQPSRAIRLVSCWCTVMTTLPQLCCTRTSPQSVLPAPTKADALSEMGLVCQKPPVQTSKPFLGLVTNSANRIEQGQGQGQGSPRLLDRCVGHTEFVAGVAFSLFEPRLMATCAWDRRLCFWRSL</sequence>
<evidence type="ECO:0000256" key="6">
    <source>
        <dbReference type="ARBA" id="ARBA00022737"/>
    </source>
</evidence>
<dbReference type="EMBL" id="FN647878">
    <property type="protein sequence ID" value="CBJ28773.1"/>
    <property type="molecule type" value="Genomic_DNA"/>
</dbReference>
<dbReference type="GO" id="GO:0005829">
    <property type="term" value="C:cytosol"/>
    <property type="evidence" value="ECO:0007669"/>
    <property type="project" value="UniProtKB-SubCell"/>
</dbReference>
<gene>
    <name evidence="12" type="ORF">Esi_0120_0004</name>
</gene>
<evidence type="ECO:0000313" key="13">
    <source>
        <dbReference type="Proteomes" id="UP000002630"/>
    </source>
</evidence>
<organism evidence="12 13">
    <name type="scientific">Ectocarpus siliculosus</name>
    <name type="common">Brown alga</name>
    <name type="synonym">Conferva siliculosa</name>
    <dbReference type="NCBI Taxonomy" id="2880"/>
    <lineage>
        <taxon>Eukaryota</taxon>
        <taxon>Sar</taxon>
        <taxon>Stramenopiles</taxon>
        <taxon>Ochrophyta</taxon>
        <taxon>PX clade</taxon>
        <taxon>Phaeophyceae</taxon>
        <taxon>Ectocarpales</taxon>
        <taxon>Ectocarpaceae</taxon>
        <taxon>Ectocarpus</taxon>
    </lineage>
</organism>
<evidence type="ECO:0000256" key="2">
    <source>
        <dbReference type="ARBA" id="ARBA00004514"/>
    </source>
</evidence>
<dbReference type="Pfam" id="PF00400">
    <property type="entry name" value="WD40"/>
    <property type="match status" value="3"/>
</dbReference>
<name>D7FIF0_ECTSI</name>